<evidence type="ECO:0000313" key="8">
    <source>
        <dbReference type="EMBL" id="KAF1835134.1"/>
    </source>
</evidence>
<dbReference type="PRINTS" id="PR00463">
    <property type="entry name" value="EP450I"/>
</dbReference>
<evidence type="ECO:0000256" key="3">
    <source>
        <dbReference type="ARBA" id="ARBA00022723"/>
    </source>
</evidence>
<dbReference type="Gene3D" id="1.10.630.10">
    <property type="entry name" value="Cytochrome P450"/>
    <property type="match status" value="1"/>
</dbReference>
<dbReference type="GO" id="GO:0004497">
    <property type="term" value="F:monooxygenase activity"/>
    <property type="evidence" value="ECO:0007669"/>
    <property type="project" value="UniProtKB-KW"/>
</dbReference>
<dbReference type="InterPro" id="IPR036396">
    <property type="entry name" value="Cyt_P450_sf"/>
</dbReference>
<sequence length="500" mass="56870">MAAGFVVVVTAYWLGKAIYNLYFHPLAKFPGPRWAAASYLAEFYYDVLCGGQYFKKVIQMHERYGPLVRINPHELSFDDPIFYDKVYAGGGHKREKDAGHAAMSGMFTATISTVDHDLHRQRRGYVANFFSKKSIHDLEPLIQKKVDILVERLKEAYHSGQTLVGVLVFGSLAADIITHYAYGESFEELNKPGFPCELERGVKGLLLSLHARRYFPAMGRFLSRLPKWVLARMQPDVVVYVELDAKVEEYSKKALKKREAGDSSAKAQTLFDALVDPHISAPEKTIQRLKDESFLILFAGLDTTARFLTVMVCCMATYPNVLAKLRAELRSLTDTLESKPTWSQLEALPYLTAFINESLRFQCNFTGRFPRVPLEPLVYKDWVIPPRTTIGAIPHLLLNHPDIFPEPKTFRPERWLEAKARGEYLDRYLITFTKGSRACLGINLAYAELYLSVAALVQNFEMELVDSSIENIIPYRDMGLAFDKEYNFGVNFKISKVLQG</sequence>
<evidence type="ECO:0000313" key="9">
    <source>
        <dbReference type="Proteomes" id="UP000800040"/>
    </source>
</evidence>
<comment type="cofactor">
    <cofactor evidence="1 7">
        <name>heme</name>
        <dbReference type="ChEBI" id="CHEBI:30413"/>
    </cofactor>
</comment>
<accession>A0A6A5KL80</accession>
<evidence type="ECO:0000256" key="6">
    <source>
        <dbReference type="ARBA" id="ARBA00023033"/>
    </source>
</evidence>
<keyword evidence="7" id="KW-0349">Heme</keyword>
<dbReference type="Proteomes" id="UP000800040">
    <property type="component" value="Unassembled WGS sequence"/>
</dbReference>
<evidence type="ECO:0000256" key="1">
    <source>
        <dbReference type="ARBA" id="ARBA00001971"/>
    </source>
</evidence>
<evidence type="ECO:0000256" key="2">
    <source>
        <dbReference type="ARBA" id="ARBA00010617"/>
    </source>
</evidence>
<protein>
    <submittedName>
        <fullName evidence="8">Benzoate 4-monooxygenase cytochrome P450</fullName>
    </submittedName>
</protein>
<evidence type="ECO:0000256" key="7">
    <source>
        <dbReference type="PIRSR" id="PIRSR602401-1"/>
    </source>
</evidence>
<dbReference type="InterPro" id="IPR050121">
    <property type="entry name" value="Cytochrome_P450_monoxygenase"/>
</dbReference>
<keyword evidence="9" id="KW-1185">Reference proteome</keyword>
<evidence type="ECO:0000256" key="4">
    <source>
        <dbReference type="ARBA" id="ARBA00023002"/>
    </source>
</evidence>
<dbReference type="PRINTS" id="PR00385">
    <property type="entry name" value="P450"/>
</dbReference>
<dbReference type="PANTHER" id="PTHR24305:SF157">
    <property type="entry name" value="N-ACETYLTRYPTOPHAN 6-HYDROXYLASE IVOC-RELATED"/>
    <property type="match status" value="1"/>
</dbReference>
<dbReference type="PANTHER" id="PTHR24305">
    <property type="entry name" value="CYTOCHROME P450"/>
    <property type="match status" value="1"/>
</dbReference>
<dbReference type="InterPro" id="IPR001128">
    <property type="entry name" value="Cyt_P450"/>
</dbReference>
<dbReference type="GO" id="GO:0016705">
    <property type="term" value="F:oxidoreductase activity, acting on paired donors, with incorporation or reduction of molecular oxygen"/>
    <property type="evidence" value="ECO:0007669"/>
    <property type="project" value="InterPro"/>
</dbReference>
<keyword evidence="5 7" id="KW-0408">Iron</keyword>
<gene>
    <name evidence="8" type="ORF">BDW02DRAFT_638797</name>
</gene>
<dbReference type="GO" id="GO:0005506">
    <property type="term" value="F:iron ion binding"/>
    <property type="evidence" value="ECO:0007669"/>
    <property type="project" value="InterPro"/>
</dbReference>
<feature type="binding site" description="axial binding residue" evidence="7">
    <location>
        <position position="439"/>
    </location>
    <ligand>
        <name>heme</name>
        <dbReference type="ChEBI" id="CHEBI:30413"/>
    </ligand>
    <ligandPart>
        <name>Fe</name>
        <dbReference type="ChEBI" id="CHEBI:18248"/>
    </ligandPart>
</feature>
<dbReference type="OrthoDB" id="3945418at2759"/>
<comment type="similarity">
    <text evidence="2">Belongs to the cytochrome P450 family.</text>
</comment>
<keyword evidence="4" id="KW-0560">Oxidoreductase</keyword>
<dbReference type="EMBL" id="ML975291">
    <property type="protein sequence ID" value="KAF1835134.1"/>
    <property type="molecule type" value="Genomic_DNA"/>
</dbReference>
<organism evidence="8 9">
    <name type="scientific">Decorospora gaudefroyi</name>
    <dbReference type="NCBI Taxonomy" id="184978"/>
    <lineage>
        <taxon>Eukaryota</taxon>
        <taxon>Fungi</taxon>
        <taxon>Dikarya</taxon>
        <taxon>Ascomycota</taxon>
        <taxon>Pezizomycotina</taxon>
        <taxon>Dothideomycetes</taxon>
        <taxon>Pleosporomycetidae</taxon>
        <taxon>Pleosporales</taxon>
        <taxon>Pleosporineae</taxon>
        <taxon>Pleosporaceae</taxon>
        <taxon>Decorospora</taxon>
    </lineage>
</organism>
<evidence type="ECO:0000256" key="5">
    <source>
        <dbReference type="ARBA" id="ARBA00023004"/>
    </source>
</evidence>
<reference evidence="8" key="1">
    <citation type="submission" date="2020-01" db="EMBL/GenBank/DDBJ databases">
        <authorList>
            <consortium name="DOE Joint Genome Institute"/>
            <person name="Haridas S."/>
            <person name="Albert R."/>
            <person name="Binder M."/>
            <person name="Bloem J."/>
            <person name="Labutti K."/>
            <person name="Salamov A."/>
            <person name="Andreopoulos B."/>
            <person name="Baker S.E."/>
            <person name="Barry K."/>
            <person name="Bills G."/>
            <person name="Bluhm B.H."/>
            <person name="Cannon C."/>
            <person name="Castanera R."/>
            <person name="Culley D.E."/>
            <person name="Daum C."/>
            <person name="Ezra D."/>
            <person name="Gonzalez J.B."/>
            <person name="Henrissat B."/>
            <person name="Kuo A."/>
            <person name="Liang C."/>
            <person name="Lipzen A."/>
            <person name="Lutzoni F."/>
            <person name="Magnuson J."/>
            <person name="Mondo S."/>
            <person name="Nolan M."/>
            <person name="Ohm R."/>
            <person name="Pangilinan J."/>
            <person name="Park H.-J."/>
            <person name="Ramirez L."/>
            <person name="Alfaro M."/>
            <person name="Sun H."/>
            <person name="Tritt A."/>
            <person name="Yoshinaga Y."/>
            <person name="Zwiers L.-H."/>
            <person name="Turgeon B.G."/>
            <person name="Goodwin S.B."/>
            <person name="Spatafora J.W."/>
            <person name="Crous P.W."/>
            <person name="Grigoriev I.V."/>
        </authorList>
    </citation>
    <scope>NUCLEOTIDE SEQUENCE</scope>
    <source>
        <strain evidence="8">P77</strain>
    </source>
</reference>
<dbReference type="CDD" id="cd11062">
    <property type="entry name" value="CYP58-like"/>
    <property type="match status" value="1"/>
</dbReference>
<dbReference type="SUPFAM" id="SSF48264">
    <property type="entry name" value="Cytochrome P450"/>
    <property type="match status" value="1"/>
</dbReference>
<dbReference type="AlphaFoldDB" id="A0A6A5KL80"/>
<dbReference type="InterPro" id="IPR002401">
    <property type="entry name" value="Cyt_P450_E_grp-I"/>
</dbReference>
<proteinExistence type="inferred from homology"/>
<keyword evidence="3 7" id="KW-0479">Metal-binding</keyword>
<dbReference type="GO" id="GO:0020037">
    <property type="term" value="F:heme binding"/>
    <property type="evidence" value="ECO:0007669"/>
    <property type="project" value="InterPro"/>
</dbReference>
<keyword evidence="6 8" id="KW-0503">Monooxygenase</keyword>
<dbReference type="Pfam" id="PF00067">
    <property type="entry name" value="p450"/>
    <property type="match status" value="1"/>
</dbReference>
<name>A0A6A5KL80_9PLEO</name>